<feature type="chain" id="PRO_5008581065" description="Tachykinin" evidence="1">
    <location>
        <begin position="19"/>
        <end position="266"/>
    </location>
</feature>
<keyword evidence="1" id="KW-0732">Signal</keyword>
<gene>
    <name evidence="2" type="ORF">g.35778</name>
</gene>
<dbReference type="AlphaFoldDB" id="A0A1B6D9J8"/>
<proteinExistence type="predicted"/>
<organism evidence="2">
    <name type="scientific">Clastoptera arizonana</name>
    <name type="common">Arizona spittle bug</name>
    <dbReference type="NCBI Taxonomy" id="38151"/>
    <lineage>
        <taxon>Eukaryota</taxon>
        <taxon>Metazoa</taxon>
        <taxon>Ecdysozoa</taxon>
        <taxon>Arthropoda</taxon>
        <taxon>Hexapoda</taxon>
        <taxon>Insecta</taxon>
        <taxon>Pterygota</taxon>
        <taxon>Neoptera</taxon>
        <taxon>Paraneoptera</taxon>
        <taxon>Hemiptera</taxon>
        <taxon>Auchenorrhyncha</taxon>
        <taxon>Cercopoidea</taxon>
        <taxon>Clastopteridae</taxon>
        <taxon>Clastoptera</taxon>
    </lineage>
</organism>
<sequence>MFLHTLTGLICVVAVVSSTLTPAKGTVERRAPSMGFIGMRGKKDVLGDVKRSPSMGFMGMRGKKDDFFGNSQDLFSDEKRAMGFVGMRGKKDTDFEYDLGLPDDKRAPTMGFQAVRGKKDEYLKRAMGFVGMRGKKYDYTEEFPEDEFFAENFDKRAPSAGFVGMRGKKAPSNSGFFGMRGKKNPSSGFFGMRGKKVPISGFLGVRGKKDQDGGLEALLSELMERQEENDKRAPTPYNYRNFADSSYSIIEERPESDAMSQLESCQ</sequence>
<evidence type="ECO:0000256" key="1">
    <source>
        <dbReference type="SAM" id="SignalP"/>
    </source>
</evidence>
<feature type="signal peptide" evidence="1">
    <location>
        <begin position="1"/>
        <end position="18"/>
    </location>
</feature>
<name>A0A1B6D9J8_9HEMI</name>
<reference evidence="2" key="1">
    <citation type="submission" date="2015-12" db="EMBL/GenBank/DDBJ databases">
        <title>De novo transcriptome assembly of four potential Pierce s Disease insect vectors from Arizona vineyards.</title>
        <authorList>
            <person name="Tassone E.E."/>
        </authorList>
    </citation>
    <scope>NUCLEOTIDE SEQUENCE</scope>
</reference>
<evidence type="ECO:0008006" key="3">
    <source>
        <dbReference type="Google" id="ProtNLM"/>
    </source>
</evidence>
<accession>A0A1B6D9J8</accession>
<protein>
    <recommendedName>
        <fullName evidence="3">Tachykinin</fullName>
    </recommendedName>
</protein>
<evidence type="ECO:0000313" key="2">
    <source>
        <dbReference type="EMBL" id="JAS22363.1"/>
    </source>
</evidence>
<dbReference type="EMBL" id="GEDC01014935">
    <property type="protein sequence ID" value="JAS22363.1"/>
    <property type="molecule type" value="Transcribed_RNA"/>
</dbReference>